<dbReference type="Proteomes" id="UP001476798">
    <property type="component" value="Unassembled WGS sequence"/>
</dbReference>
<evidence type="ECO:0000313" key="1">
    <source>
        <dbReference type="EMBL" id="MEQ2164506.1"/>
    </source>
</evidence>
<comment type="caution">
    <text evidence="1">The sequence shown here is derived from an EMBL/GenBank/DDBJ whole genome shotgun (WGS) entry which is preliminary data.</text>
</comment>
<reference evidence="1 2" key="1">
    <citation type="submission" date="2021-06" db="EMBL/GenBank/DDBJ databases">
        <authorList>
            <person name="Palmer J.M."/>
        </authorList>
    </citation>
    <scope>NUCLEOTIDE SEQUENCE [LARGE SCALE GENOMIC DNA]</scope>
    <source>
        <strain evidence="1 2">GA_2019</strain>
        <tissue evidence="1">Muscle</tissue>
    </source>
</reference>
<accession>A0ABV0MZH0</accession>
<proteinExistence type="predicted"/>
<evidence type="ECO:0000313" key="2">
    <source>
        <dbReference type="Proteomes" id="UP001476798"/>
    </source>
</evidence>
<dbReference type="EMBL" id="JAHRIO010020362">
    <property type="protein sequence ID" value="MEQ2164506.1"/>
    <property type="molecule type" value="Genomic_DNA"/>
</dbReference>
<gene>
    <name evidence="1" type="ORF">GOODEAATRI_007374</name>
</gene>
<keyword evidence="2" id="KW-1185">Reference proteome</keyword>
<protein>
    <submittedName>
        <fullName evidence="1">Uncharacterized protein</fullName>
    </submittedName>
</protein>
<organism evidence="1 2">
    <name type="scientific">Goodea atripinnis</name>
    <dbReference type="NCBI Taxonomy" id="208336"/>
    <lineage>
        <taxon>Eukaryota</taxon>
        <taxon>Metazoa</taxon>
        <taxon>Chordata</taxon>
        <taxon>Craniata</taxon>
        <taxon>Vertebrata</taxon>
        <taxon>Euteleostomi</taxon>
        <taxon>Actinopterygii</taxon>
        <taxon>Neopterygii</taxon>
        <taxon>Teleostei</taxon>
        <taxon>Neoteleostei</taxon>
        <taxon>Acanthomorphata</taxon>
        <taxon>Ovalentaria</taxon>
        <taxon>Atherinomorphae</taxon>
        <taxon>Cyprinodontiformes</taxon>
        <taxon>Goodeidae</taxon>
        <taxon>Goodea</taxon>
    </lineage>
</organism>
<sequence>MEADCGRLIRKSLIRLQVGGGRQRVKFIDQDVWNNGIKSRGIVHKWHPDVAVPAFQIIQDCMESDGYGVIYEITLTTSGSFWFWAVWAVAQGGIKNEGTCFCVGCALNKFSIAFMLKQLMGSWHPEYVQ</sequence>
<name>A0ABV0MZH0_9TELE</name>